<feature type="domain" description="Uroporphyrinogen decarboxylase (URO-D)" evidence="1">
    <location>
        <begin position="184"/>
        <end position="380"/>
    </location>
</feature>
<dbReference type="GO" id="GO:0006779">
    <property type="term" value="P:porphyrin-containing compound biosynthetic process"/>
    <property type="evidence" value="ECO:0007669"/>
    <property type="project" value="InterPro"/>
</dbReference>
<gene>
    <name evidence="2" type="ORF">CPZ25_012460</name>
</gene>
<dbReference type="RefSeq" id="WP_058696171.1">
    <property type="nucleotide sequence ID" value="NZ_CP029487.1"/>
</dbReference>
<sequence>MNNQKRTAEKNQLFEDVFNGKTPKRVPILSSGDNSFCLGYVGFDLRREQYSIEKNLEAIEKTTKDFDTDSIFATMVRIPQMYKILGAKNFVMGGDGFLQHPEVTSLNENDYEDLVADPFKTICDKALPQIYSEFGKEGFEGKSAFAKGMFTFYSVMEQLDKGYLKIAEKHGKAVYNMACTAACTPFDVLSDQLRSFTGISKDMRRCPDKVEAACEALLPCMVKAGIKPNSNRYQRTFIPLHMAPYMRTKDFERFYWPTFKRYVEALDEAGVGATIFVEQDWSRYYDYLFELPENTMMIFEEGNPSEVKEKLGKKHILAGFYPMGVLKTGTEQECLDKAKEIVDILAPGGKYIFTLDKNLLTIRDINPENLKTVLRFVKEYAVYA</sequence>
<proteinExistence type="predicted"/>
<accession>A0A4P9C955</accession>
<dbReference type="EMBL" id="CP029487">
    <property type="protein sequence ID" value="QCT72099.1"/>
    <property type="molecule type" value="Genomic_DNA"/>
</dbReference>
<dbReference type="KEGG" id="emt:CPZ25_012460"/>
<reference evidence="2 3" key="1">
    <citation type="submission" date="2018-05" db="EMBL/GenBank/DDBJ databases">
        <title>Genome comparison of Eubacterium sp.</title>
        <authorList>
            <person name="Feng Y."/>
            <person name="Sanchez-Andrea I."/>
            <person name="Stams A.J.M."/>
            <person name="De Vos W.M."/>
        </authorList>
    </citation>
    <scope>NUCLEOTIDE SEQUENCE [LARGE SCALE GENOMIC DNA]</scope>
    <source>
        <strain evidence="2 3">YI</strain>
    </source>
</reference>
<evidence type="ECO:0000313" key="2">
    <source>
        <dbReference type="EMBL" id="QCT72099.1"/>
    </source>
</evidence>
<dbReference type="GO" id="GO:0004853">
    <property type="term" value="F:uroporphyrinogen decarboxylase activity"/>
    <property type="evidence" value="ECO:0007669"/>
    <property type="project" value="InterPro"/>
</dbReference>
<dbReference type="Pfam" id="PF01208">
    <property type="entry name" value="URO-D"/>
    <property type="match status" value="1"/>
</dbReference>
<evidence type="ECO:0000259" key="1">
    <source>
        <dbReference type="Pfam" id="PF01208"/>
    </source>
</evidence>
<dbReference type="InterPro" id="IPR038071">
    <property type="entry name" value="UROD/MetE-like_sf"/>
</dbReference>
<protein>
    <submittedName>
        <fullName evidence="2">Uroporphyrinogen decarboxylase</fullName>
    </submittedName>
</protein>
<keyword evidence="3" id="KW-1185">Reference proteome</keyword>
<evidence type="ECO:0000313" key="3">
    <source>
        <dbReference type="Proteomes" id="UP000218387"/>
    </source>
</evidence>
<name>A0A4P9C955_EUBML</name>
<organism evidence="2 3">
    <name type="scientific">Eubacterium maltosivorans</name>
    <dbReference type="NCBI Taxonomy" id="2041044"/>
    <lineage>
        <taxon>Bacteria</taxon>
        <taxon>Bacillati</taxon>
        <taxon>Bacillota</taxon>
        <taxon>Clostridia</taxon>
        <taxon>Eubacteriales</taxon>
        <taxon>Eubacteriaceae</taxon>
        <taxon>Eubacterium</taxon>
    </lineage>
</organism>
<dbReference type="SUPFAM" id="SSF51726">
    <property type="entry name" value="UROD/MetE-like"/>
    <property type="match status" value="1"/>
</dbReference>
<dbReference type="Proteomes" id="UP000218387">
    <property type="component" value="Chromosome"/>
</dbReference>
<dbReference type="AlphaFoldDB" id="A0A4P9C955"/>
<dbReference type="Gene3D" id="3.20.20.210">
    <property type="match status" value="1"/>
</dbReference>
<dbReference type="InterPro" id="IPR000257">
    <property type="entry name" value="Uroporphyrinogen_deCOase"/>
</dbReference>